<evidence type="ECO:0000313" key="4">
    <source>
        <dbReference type="Proteomes" id="UP000192455"/>
    </source>
</evidence>
<dbReference type="AlphaFoldDB" id="A0A1R3X7M2"/>
<keyword evidence="1" id="KW-0597">Phosphoprotein</keyword>
<dbReference type="PROSITE" id="PS50110">
    <property type="entry name" value="RESPONSE_REGULATORY"/>
    <property type="match status" value="1"/>
</dbReference>
<feature type="domain" description="Response regulatory" evidence="2">
    <location>
        <begin position="13"/>
        <end position="123"/>
    </location>
</feature>
<dbReference type="Proteomes" id="UP000192455">
    <property type="component" value="Unassembled WGS sequence"/>
</dbReference>
<dbReference type="InterPro" id="IPR001789">
    <property type="entry name" value="Sig_transdc_resp-reg_receiver"/>
</dbReference>
<dbReference type="STRING" id="515897.SAMN05421849_2391"/>
<dbReference type="InterPro" id="IPR011006">
    <property type="entry name" value="CheY-like_superfamily"/>
</dbReference>
<name>A0A1R3X7M2_9RHOB</name>
<evidence type="ECO:0000313" key="3">
    <source>
        <dbReference type="EMBL" id="SIT86728.1"/>
    </source>
</evidence>
<keyword evidence="4" id="KW-1185">Reference proteome</keyword>
<dbReference type="SMART" id="SM00448">
    <property type="entry name" value="REC"/>
    <property type="match status" value="1"/>
</dbReference>
<dbReference type="Gene3D" id="3.40.50.2300">
    <property type="match status" value="1"/>
</dbReference>
<sequence length="139" mass="14945">MSSDICLPLAGKTILVVEDEYFQAEDLEQALVKAGARLAGPCPSVAAGRIALDGEPIDAAVLDINLGGEDVYALAEILNTRKIPFLFATGYDRASLPRSYRGTPVLEKPFGIEQLLDALVGLCESGERQAARKQRARQD</sequence>
<proteinExistence type="predicted"/>
<evidence type="ECO:0000259" key="2">
    <source>
        <dbReference type="PROSITE" id="PS50110"/>
    </source>
</evidence>
<feature type="modified residue" description="4-aspartylphosphate" evidence="1">
    <location>
        <position position="63"/>
    </location>
</feature>
<organism evidence="3 4">
    <name type="scientific">Pontibaca methylaminivorans</name>
    <dbReference type="NCBI Taxonomy" id="515897"/>
    <lineage>
        <taxon>Bacteria</taxon>
        <taxon>Pseudomonadati</taxon>
        <taxon>Pseudomonadota</taxon>
        <taxon>Alphaproteobacteria</taxon>
        <taxon>Rhodobacterales</taxon>
        <taxon>Roseobacteraceae</taxon>
        <taxon>Pontibaca</taxon>
    </lineage>
</organism>
<dbReference type="SUPFAM" id="SSF52172">
    <property type="entry name" value="CheY-like"/>
    <property type="match status" value="1"/>
</dbReference>
<dbReference type="RefSeq" id="WP_076650268.1">
    <property type="nucleotide sequence ID" value="NZ_FTPS01000002.1"/>
</dbReference>
<dbReference type="GO" id="GO:0000160">
    <property type="term" value="P:phosphorelay signal transduction system"/>
    <property type="evidence" value="ECO:0007669"/>
    <property type="project" value="InterPro"/>
</dbReference>
<accession>A0A1R3X7M2</accession>
<gene>
    <name evidence="3" type="ORF">SAMN05421849_2391</name>
</gene>
<protein>
    <submittedName>
        <fullName evidence="3">CheY chemotaxis protein or a CheY-like REC (Receiver) domain</fullName>
    </submittedName>
</protein>
<reference evidence="3 4" key="1">
    <citation type="submission" date="2017-01" db="EMBL/GenBank/DDBJ databases">
        <authorList>
            <person name="Mah S.A."/>
            <person name="Swanson W.J."/>
            <person name="Moy G.W."/>
            <person name="Vacquier V.D."/>
        </authorList>
    </citation>
    <scope>NUCLEOTIDE SEQUENCE [LARGE SCALE GENOMIC DNA]</scope>
    <source>
        <strain evidence="3 4">DSM 21219</strain>
    </source>
</reference>
<evidence type="ECO:0000256" key="1">
    <source>
        <dbReference type="PROSITE-ProRule" id="PRU00169"/>
    </source>
</evidence>
<dbReference type="EMBL" id="FTPS01000002">
    <property type="protein sequence ID" value="SIT86728.1"/>
    <property type="molecule type" value="Genomic_DNA"/>
</dbReference>